<reference evidence="2" key="1">
    <citation type="submission" date="2021-02" db="EMBL/GenBank/DDBJ databases">
        <authorList>
            <person name="Dougan E. K."/>
            <person name="Rhodes N."/>
            <person name="Thang M."/>
            <person name="Chan C."/>
        </authorList>
    </citation>
    <scope>NUCLEOTIDE SEQUENCE</scope>
</reference>
<dbReference type="PROSITE" id="PS50297">
    <property type="entry name" value="ANK_REP_REGION"/>
    <property type="match status" value="2"/>
</dbReference>
<keyword evidence="1" id="KW-0040">ANK repeat</keyword>
<organism evidence="2 3">
    <name type="scientific">Symbiodinium pilosum</name>
    <name type="common">Dinoflagellate</name>
    <dbReference type="NCBI Taxonomy" id="2952"/>
    <lineage>
        <taxon>Eukaryota</taxon>
        <taxon>Sar</taxon>
        <taxon>Alveolata</taxon>
        <taxon>Dinophyceae</taxon>
        <taxon>Suessiales</taxon>
        <taxon>Symbiodiniaceae</taxon>
        <taxon>Symbiodinium</taxon>
    </lineage>
</organism>
<dbReference type="SUPFAM" id="SSF48403">
    <property type="entry name" value="Ankyrin repeat"/>
    <property type="match status" value="1"/>
</dbReference>
<dbReference type="OrthoDB" id="411959at2759"/>
<feature type="repeat" description="ANK" evidence="1">
    <location>
        <begin position="535"/>
        <end position="567"/>
    </location>
</feature>
<keyword evidence="3" id="KW-1185">Reference proteome</keyword>
<dbReference type="SMART" id="SM00248">
    <property type="entry name" value="ANK"/>
    <property type="match status" value="3"/>
</dbReference>
<dbReference type="Gene3D" id="1.25.40.20">
    <property type="entry name" value="Ankyrin repeat-containing domain"/>
    <property type="match status" value="2"/>
</dbReference>
<evidence type="ECO:0000313" key="3">
    <source>
        <dbReference type="Proteomes" id="UP000649617"/>
    </source>
</evidence>
<dbReference type="EMBL" id="CAJNIZ010003847">
    <property type="protein sequence ID" value="CAE7226461.1"/>
    <property type="molecule type" value="Genomic_DNA"/>
</dbReference>
<name>A0A812KM85_SYMPI</name>
<evidence type="ECO:0000313" key="2">
    <source>
        <dbReference type="EMBL" id="CAE7226461.1"/>
    </source>
</evidence>
<feature type="repeat" description="ANK" evidence="1">
    <location>
        <begin position="362"/>
        <end position="395"/>
    </location>
</feature>
<dbReference type="InterPro" id="IPR036770">
    <property type="entry name" value="Ankyrin_rpt-contain_sf"/>
</dbReference>
<dbReference type="InterPro" id="IPR002110">
    <property type="entry name" value="Ankyrin_rpt"/>
</dbReference>
<feature type="non-terminal residue" evidence="2">
    <location>
        <position position="1"/>
    </location>
</feature>
<dbReference type="Pfam" id="PF00023">
    <property type="entry name" value="Ank"/>
    <property type="match status" value="1"/>
</dbReference>
<evidence type="ECO:0000256" key="1">
    <source>
        <dbReference type="PROSITE-ProRule" id="PRU00023"/>
    </source>
</evidence>
<sequence length="642" mass="70735">MNEAEPEKLRTFLVELLMRRAQEAKLDRYVVKVSDFLRMEGAPLAHDALQEEGLLHEWYPGMFAIFVSHQWLGASHPDPQGKQVEVLRSVLRGFMDGSLQVEPHVPSMIYSGFVPTWPSSMSTAIANGFLFFDWFALPQLLEWITARKEGVNEEVTRSDAAKAVQSIPAYVEACSLFITLAPELRHTETGAICNYASWLSRGWCRAELWLWLLSNRANNSVVIVFSPTEAEFMFQADWQDNSIAGGDFTVSADRDVVCKLGEAAAEGKLRHLRNQGPTDAYRFFVAQKQRFLDSNPVPWGVEEFVEKMHFESLEDAARNRDGMNGLLSVVYAGDVRLVRVLVELRADVNRRACGLGEFGLYDGMTPLIVATRSNQSAEMLSALIELRADVDARVKNTGLSAAGLLRSEGQVQVLLAARADMHSQVLPVHLHPLASIAGYASKEAVIAMLAARCDPNPPILGGVGCGPLHAIALFARGKRDAVCKAELLLEARADLNARSCTSGSVRMLCQNARVRAALWGFESCAAKTRFMASLPGITPLGMAALLGDEALVELYLKAGAEVLPNDRGDTPEILAAANHHERLAASLAMVPFCSDFVDALELEPEEGLALFWYGKVLIEQQRHQEAVSYLQASIQFHEPTRT</sequence>
<proteinExistence type="predicted"/>
<accession>A0A812KM85</accession>
<dbReference type="PANTHER" id="PTHR46224:SF6">
    <property type="entry name" value="ANKYRIN REPEAT FAMILY PROTEIN"/>
    <property type="match status" value="1"/>
</dbReference>
<dbReference type="PROSITE" id="PS50088">
    <property type="entry name" value="ANK_REPEAT"/>
    <property type="match status" value="2"/>
</dbReference>
<comment type="caution">
    <text evidence="2">The sequence shown here is derived from an EMBL/GenBank/DDBJ whole genome shotgun (WGS) entry which is preliminary data.</text>
</comment>
<dbReference type="AlphaFoldDB" id="A0A812KM85"/>
<dbReference type="InterPro" id="IPR051616">
    <property type="entry name" value="Cul2-RING_E3_ligase_SR"/>
</dbReference>
<gene>
    <name evidence="2" type="ORF">SPIL2461_LOCUS3223</name>
</gene>
<dbReference type="PANTHER" id="PTHR46224">
    <property type="entry name" value="ANKYRIN REPEAT FAMILY PROTEIN"/>
    <property type="match status" value="1"/>
</dbReference>
<dbReference type="Proteomes" id="UP000649617">
    <property type="component" value="Unassembled WGS sequence"/>
</dbReference>
<protein>
    <submittedName>
        <fullName evidence="2">Uncharacterized protein</fullName>
    </submittedName>
</protein>